<evidence type="ECO:0000313" key="3">
    <source>
        <dbReference type="EMBL" id="KAG5181232.1"/>
    </source>
</evidence>
<dbReference type="EMBL" id="JAFCMP010000334">
    <property type="protein sequence ID" value="KAG5181232.1"/>
    <property type="molecule type" value="Genomic_DNA"/>
</dbReference>
<accession>A0A835YTB4</accession>
<dbReference type="Proteomes" id="UP000664859">
    <property type="component" value="Unassembled WGS sequence"/>
</dbReference>
<sequence>MKFVIVLAAMLGAATAFVPATMPARAGMAVRAEDEKHRGVGGMADTRDPEPVDHEDPRKSISKAPTFEEYMKQKQAAQQ</sequence>
<proteinExistence type="predicted"/>
<feature type="compositionally biased region" description="Basic and acidic residues" evidence="1">
    <location>
        <begin position="45"/>
        <end position="59"/>
    </location>
</feature>
<gene>
    <name evidence="3" type="ORF">JKP88DRAFT_215117</name>
</gene>
<organism evidence="3 4">
    <name type="scientific">Tribonema minus</name>
    <dbReference type="NCBI Taxonomy" id="303371"/>
    <lineage>
        <taxon>Eukaryota</taxon>
        <taxon>Sar</taxon>
        <taxon>Stramenopiles</taxon>
        <taxon>Ochrophyta</taxon>
        <taxon>PX clade</taxon>
        <taxon>Xanthophyceae</taxon>
        <taxon>Tribonematales</taxon>
        <taxon>Tribonemataceae</taxon>
        <taxon>Tribonema</taxon>
    </lineage>
</organism>
<keyword evidence="2" id="KW-0732">Signal</keyword>
<feature type="chain" id="PRO_5032841587" evidence="2">
    <location>
        <begin position="17"/>
        <end position="79"/>
    </location>
</feature>
<dbReference type="OrthoDB" id="199118at2759"/>
<protein>
    <submittedName>
        <fullName evidence="3">Uncharacterized protein</fullName>
    </submittedName>
</protein>
<evidence type="ECO:0000256" key="2">
    <source>
        <dbReference type="SAM" id="SignalP"/>
    </source>
</evidence>
<reference evidence="3" key="1">
    <citation type="submission" date="2021-02" db="EMBL/GenBank/DDBJ databases">
        <title>First Annotated Genome of the Yellow-green Alga Tribonema minus.</title>
        <authorList>
            <person name="Mahan K.M."/>
        </authorList>
    </citation>
    <scope>NUCLEOTIDE SEQUENCE</scope>
    <source>
        <strain evidence="3">UTEX B ZZ1240</strain>
    </source>
</reference>
<dbReference type="AlphaFoldDB" id="A0A835YTB4"/>
<feature type="signal peptide" evidence="2">
    <location>
        <begin position="1"/>
        <end position="16"/>
    </location>
</feature>
<comment type="caution">
    <text evidence="3">The sequence shown here is derived from an EMBL/GenBank/DDBJ whole genome shotgun (WGS) entry which is preliminary data.</text>
</comment>
<keyword evidence="4" id="KW-1185">Reference proteome</keyword>
<evidence type="ECO:0000256" key="1">
    <source>
        <dbReference type="SAM" id="MobiDB-lite"/>
    </source>
</evidence>
<name>A0A835YTB4_9STRA</name>
<evidence type="ECO:0000313" key="4">
    <source>
        <dbReference type="Proteomes" id="UP000664859"/>
    </source>
</evidence>
<feature type="region of interest" description="Disordered" evidence="1">
    <location>
        <begin position="32"/>
        <end position="79"/>
    </location>
</feature>